<protein>
    <submittedName>
        <fullName evidence="2">Uncharacterized protein</fullName>
    </submittedName>
</protein>
<proteinExistence type="predicted"/>
<accession>A0A8S1V8X0</accession>
<dbReference type="OrthoDB" id="305233at2759"/>
<comment type="caution">
    <text evidence="2">The sequence shown here is derived from an EMBL/GenBank/DDBJ whole genome shotgun (WGS) entry which is preliminary data.</text>
</comment>
<feature type="compositionally biased region" description="Polar residues" evidence="1">
    <location>
        <begin position="29"/>
        <end position="52"/>
    </location>
</feature>
<keyword evidence="3" id="KW-1185">Reference proteome</keyword>
<dbReference type="EMBL" id="CAJJDO010000058">
    <property type="protein sequence ID" value="CAD8172943.1"/>
    <property type="molecule type" value="Genomic_DNA"/>
</dbReference>
<reference evidence="2" key="1">
    <citation type="submission" date="2021-01" db="EMBL/GenBank/DDBJ databases">
        <authorList>
            <consortium name="Genoscope - CEA"/>
            <person name="William W."/>
        </authorList>
    </citation>
    <scope>NUCLEOTIDE SEQUENCE</scope>
</reference>
<organism evidence="2 3">
    <name type="scientific">Paramecium pentaurelia</name>
    <dbReference type="NCBI Taxonomy" id="43138"/>
    <lineage>
        <taxon>Eukaryota</taxon>
        <taxon>Sar</taxon>
        <taxon>Alveolata</taxon>
        <taxon>Ciliophora</taxon>
        <taxon>Intramacronucleata</taxon>
        <taxon>Oligohymenophorea</taxon>
        <taxon>Peniculida</taxon>
        <taxon>Parameciidae</taxon>
        <taxon>Paramecium</taxon>
    </lineage>
</organism>
<evidence type="ECO:0000313" key="3">
    <source>
        <dbReference type="Proteomes" id="UP000689195"/>
    </source>
</evidence>
<sequence>MSKLKLIETIKQQEKLIQKLQSQIKRSQSHFQSPQNIKQQNTQRSSSRSIQNAKKLKEKDQTINILTERLNKAFENENQIKYKIQKQRVMFKCLYNDLQNEVYKLKTEMLQLTTPQRQSKKLLYY</sequence>
<evidence type="ECO:0000313" key="2">
    <source>
        <dbReference type="EMBL" id="CAD8172943.1"/>
    </source>
</evidence>
<dbReference type="Proteomes" id="UP000689195">
    <property type="component" value="Unassembled WGS sequence"/>
</dbReference>
<dbReference type="AlphaFoldDB" id="A0A8S1V8X0"/>
<gene>
    <name evidence="2" type="ORF">PPENT_87.1.T0580136</name>
</gene>
<name>A0A8S1V8X0_9CILI</name>
<evidence type="ECO:0000256" key="1">
    <source>
        <dbReference type="SAM" id="MobiDB-lite"/>
    </source>
</evidence>
<feature type="region of interest" description="Disordered" evidence="1">
    <location>
        <begin position="25"/>
        <end position="58"/>
    </location>
</feature>